<dbReference type="PANTHER" id="PTHR32060:SF30">
    <property type="entry name" value="CARBOXY-TERMINAL PROCESSING PROTEASE CTPA"/>
    <property type="match status" value="1"/>
</dbReference>
<dbReference type="GO" id="GO:0008236">
    <property type="term" value="F:serine-type peptidase activity"/>
    <property type="evidence" value="ECO:0007669"/>
    <property type="project" value="InterPro"/>
</dbReference>
<dbReference type="GO" id="GO:0030288">
    <property type="term" value="C:outer membrane-bounded periplasmic space"/>
    <property type="evidence" value="ECO:0007669"/>
    <property type="project" value="TreeGrafter"/>
</dbReference>
<dbReference type="InterPro" id="IPR036034">
    <property type="entry name" value="PDZ_sf"/>
</dbReference>
<dbReference type="InterPro" id="IPR013783">
    <property type="entry name" value="Ig-like_fold"/>
</dbReference>
<organism evidence="2 3">
    <name type="scientific">Bacteroides helcogenes (strain ATCC 35417 / DSM 20613 / JCM 6297 / CCUG 15421 / P 36-108)</name>
    <dbReference type="NCBI Taxonomy" id="693979"/>
    <lineage>
        <taxon>Bacteria</taxon>
        <taxon>Pseudomonadati</taxon>
        <taxon>Bacteroidota</taxon>
        <taxon>Bacteroidia</taxon>
        <taxon>Bacteroidales</taxon>
        <taxon>Bacteroidaceae</taxon>
        <taxon>Bacteroides</taxon>
    </lineage>
</organism>
<dbReference type="CDD" id="cd07561">
    <property type="entry name" value="Peptidase_S41_CPP_like"/>
    <property type="match status" value="1"/>
</dbReference>
<proteinExistence type="predicted"/>
<sequence>MNKNVFLKSYKKQTMKQVHFLCFFLILSVTTSFTSCSKDNDETTATGISNQSWIEGTPVEITTGSVLSVSFKATADWQATAGSDWCEVLTPTGNKGASTLRLTVSTSTATDRTTTITIKSEGYASVNFIVKQAATQVVTVSENQQVNEQVDNYLKKNYLWNDEYKGLSLDYTKSYDSFFYDALGSMTTNTLDKRSYTGSDNQTHYSLFSYIEKKNTSSSTRSIPQVQKDQEYSFGITGAVAVKINSKNGYYAFCIQGVYPDSPASKAGIKRGSYISQINNSQITQSNYNTLFLNLLYPKSATSLSLTELFFNEDNSTATQEISITAQAMYKNPILYQDVITSNGHPIGYLVYSGFDAGFDDLLYEVFKNFKSKGIEDLVLDLRYNGGGHVISANLIASCIAGSYCKGKVFAKYRYNDERMKEFNGKKPEEQFKYDNYSNLGSSLSAGGLGLKHVYCLVGKPTASASELVINSLRGIDIETVLIGEKTTGKNVGMEPHNIIVGQNTYEVVPITFQSYNAKDYGNYESGFEPDIILDETDADNDNFFEGYIDYGNLAEPLLSRAIQEIIGLAPTQTRSLSQMTPKGKAVKTPVIFRPGRDGMIKEYE</sequence>
<dbReference type="HOGENOM" id="CLU_031949_0_0_10"/>
<dbReference type="Gene3D" id="2.30.42.10">
    <property type="match status" value="1"/>
</dbReference>
<name>E6STE9_BACT6</name>
<protein>
    <submittedName>
        <fullName evidence="2">Peptidase S41</fullName>
    </submittedName>
</protein>
<gene>
    <name evidence="2" type="ordered locus">Bache_1213</name>
</gene>
<dbReference type="EMBL" id="CP002352">
    <property type="protein sequence ID" value="ADV43223.1"/>
    <property type="molecule type" value="Genomic_DNA"/>
</dbReference>
<dbReference type="Pfam" id="PF18294">
    <property type="entry name" value="Pept_S41_N"/>
    <property type="match status" value="1"/>
</dbReference>
<dbReference type="Gene3D" id="3.90.226.10">
    <property type="entry name" value="2-enoyl-CoA Hydratase, Chain A, domain 1"/>
    <property type="match status" value="1"/>
</dbReference>
<dbReference type="PANTHER" id="PTHR32060">
    <property type="entry name" value="TAIL-SPECIFIC PROTEASE"/>
    <property type="match status" value="1"/>
</dbReference>
<dbReference type="GO" id="GO:0006508">
    <property type="term" value="P:proteolysis"/>
    <property type="evidence" value="ECO:0007669"/>
    <property type="project" value="InterPro"/>
</dbReference>
<dbReference type="Gene3D" id="2.60.40.10">
    <property type="entry name" value="Immunoglobulins"/>
    <property type="match status" value="1"/>
</dbReference>
<accession>E6STE9</accession>
<evidence type="ECO:0000313" key="3">
    <source>
        <dbReference type="Proteomes" id="UP000008630"/>
    </source>
</evidence>
<dbReference type="Gene3D" id="3.30.750.170">
    <property type="match status" value="1"/>
</dbReference>
<dbReference type="GO" id="GO:0004175">
    <property type="term" value="F:endopeptidase activity"/>
    <property type="evidence" value="ECO:0007669"/>
    <property type="project" value="TreeGrafter"/>
</dbReference>
<dbReference type="InterPro" id="IPR041613">
    <property type="entry name" value="Pept_S41_N"/>
</dbReference>
<reference evidence="2 3" key="2">
    <citation type="journal article" date="2011" name="Stand. Genomic Sci.">
        <title>Complete genome sequence of Bacteroides helcogenes type strain (P 36-108).</title>
        <authorList>
            <person name="Pati A."/>
            <person name="Gronow S."/>
            <person name="Zeytun A."/>
            <person name="Lapidus A."/>
            <person name="Nolan M."/>
            <person name="Hammon N."/>
            <person name="Deshpande S."/>
            <person name="Cheng J.F."/>
            <person name="Tapia R."/>
            <person name="Han C."/>
            <person name="Goodwin L."/>
            <person name="Pitluck S."/>
            <person name="Liolios K."/>
            <person name="Pagani I."/>
            <person name="Ivanova N."/>
            <person name="Mavromatis K."/>
            <person name="Chen A."/>
            <person name="Palaniappan K."/>
            <person name="Land M."/>
            <person name="Hauser L."/>
            <person name="Chang Y.J."/>
            <person name="Jeffries C.D."/>
            <person name="Detter J.C."/>
            <person name="Brambilla E."/>
            <person name="Rohde M."/>
            <person name="Goker M."/>
            <person name="Woyke T."/>
            <person name="Bristow J."/>
            <person name="Eisen J.A."/>
            <person name="Markowitz V."/>
            <person name="Hugenholtz P."/>
            <person name="Kyrpides N.C."/>
            <person name="Klenk H.P."/>
            <person name="Lucas S."/>
        </authorList>
    </citation>
    <scope>NUCLEOTIDE SEQUENCE [LARGE SCALE GENOMIC DNA]</scope>
    <source>
        <strain evidence="3">ATCC 35417 / DSM 20613 / JCM 6297 / CCUG 15421 / P 36-108</strain>
    </source>
</reference>
<dbReference type="Pfam" id="PF03572">
    <property type="entry name" value="Peptidase_S41"/>
    <property type="match status" value="1"/>
</dbReference>
<dbReference type="SUPFAM" id="SSF50156">
    <property type="entry name" value="PDZ domain-like"/>
    <property type="match status" value="1"/>
</dbReference>
<dbReference type="InterPro" id="IPR024361">
    <property type="entry name" value="BACON"/>
</dbReference>
<dbReference type="SMART" id="SM00245">
    <property type="entry name" value="TSPc"/>
    <property type="match status" value="1"/>
</dbReference>
<evidence type="ECO:0000259" key="1">
    <source>
        <dbReference type="SMART" id="SM00245"/>
    </source>
</evidence>
<dbReference type="InterPro" id="IPR005151">
    <property type="entry name" value="Tail-specific_protease"/>
</dbReference>
<dbReference type="InterPro" id="IPR029045">
    <property type="entry name" value="ClpP/crotonase-like_dom_sf"/>
</dbReference>
<dbReference type="eggNOG" id="COG0793">
    <property type="taxonomic scope" value="Bacteria"/>
</dbReference>
<dbReference type="Proteomes" id="UP000008630">
    <property type="component" value="Chromosome"/>
</dbReference>
<dbReference type="STRING" id="693979.Bache_1213"/>
<dbReference type="Pfam" id="PF13004">
    <property type="entry name" value="BACON"/>
    <property type="match status" value="1"/>
</dbReference>
<dbReference type="AlphaFoldDB" id="E6STE9"/>
<dbReference type="KEGG" id="bhl:Bache_1213"/>
<dbReference type="SUPFAM" id="SSF52096">
    <property type="entry name" value="ClpP/crotonase"/>
    <property type="match status" value="1"/>
</dbReference>
<dbReference type="GO" id="GO:0007165">
    <property type="term" value="P:signal transduction"/>
    <property type="evidence" value="ECO:0007669"/>
    <property type="project" value="TreeGrafter"/>
</dbReference>
<feature type="domain" description="Tail specific protease" evidence="1">
    <location>
        <begin position="317"/>
        <end position="535"/>
    </location>
</feature>
<evidence type="ECO:0000313" key="2">
    <source>
        <dbReference type="EMBL" id="ADV43223.1"/>
    </source>
</evidence>
<keyword evidence="3" id="KW-1185">Reference proteome</keyword>
<dbReference type="MEROPS" id="S41.012"/>
<reference key="1">
    <citation type="submission" date="2010-11" db="EMBL/GenBank/DDBJ databases">
        <title>The complete genome of Bacteroides helcogenes P 36-108.</title>
        <authorList>
            <consortium name="US DOE Joint Genome Institute (JGI-PGF)"/>
            <person name="Lucas S."/>
            <person name="Copeland A."/>
            <person name="Lapidus A."/>
            <person name="Bruce D."/>
            <person name="Goodwin L."/>
            <person name="Pitluck S."/>
            <person name="Kyrpides N."/>
            <person name="Mavromatis K."/>
            <person name="Ivanova N."/>
            <person name="Zeytun A."/>
            <person name="Brettin T."/>
            <person name="Detter J.C."/>
            <person name="Tapia R."/>
            <person name="Han C."/>
            <person name="Land M."/>
            <person name="Hauser L."/>
            <person name="Markowitz V."/>
            <person name="Cheng J.-F."/>
            <person name="Hugenholtz P."/>
            <person name="Woyke T."/>
            <person name="Wu D."/>
            <person name="Gronow S."/>
            <person name="Wellnitz S."/>
            <person name="Brambilla E."/>
            <person name="Klenk H.-P."/>
            <person name="Eisen J.A."/>
        </authorList>
    </citation>
    <scope>NUCLEOTIDE SEQUENCE</scope>
    <source>
        <strain>P 36-108</strain>
    </source>
</reference>